<name>A0AAV6UWL1_9ARAC</name>
<reference evidence="1 2" key="1">
    <citation type="journal article" date="2022" name="Nat. Ecol. Evol.">
        <title>A masculinizing supergene underlies an exaggerated male reproductive morph in a spider.</title>
        <authorList>
            <person name="Hendrickx F."/>
            <person name="De Corte Z."/>
            <person name="Sonet G."/>
            <person name="Van Belleghem S.M."/>
            <person name="Kostlbacher S."/>
            <person name="Vangestel C."/>
        </authorList>
    </citation>
    <scope>NUCLEOTIDE SEQUENCE [LARGE SCALE GENOMIC DNA]</scope>
    <source>
        <strain evidence="1">W744_W776</strain>
    </source>
</reference>
<organism evidence="1 2">
    <name type="scientific">Oedothorax gibbosus</name>
    <dbReference type="NCBI Taxonomy" id="931172"/>
    <lineage>
        <taxon>Eukaryota</taxon>
        <taxon>Metazoa</taxon>
        <taxon>Ecdysozoa</taxon>
        <taxon>Arthropoda</taxon>
        <taxon>Chelicerata</taxon>
        <taxon>Arachnida</taxon>
        <taxon>Araneae</taxon>
        <taxon>Araneomorphae</taxon>
        <taxon>Entelegynae</taxon>
        <taxon>Araneoidea</taxon>
        <taxon>Linyphiidae</taxon>
        <taxon>Erigoninae</taxon>
        <taxon>Oedothorax</taxon>
    </lineage>
</organism>
<comment type="caution">
    <text evidence="1">The sequence shown here is derived from an EMBL/GenBank/DDBJ whole genome shotgun (WGS) entry which is preliminary data.</text>
</comment>
<keyword evidence="2" id="KW-1185">Reference proteome</keyword>
<protein>
    <submittedName>
        <fullName evidence="1">Uncharacterized protein</fullName>
    </submittedName>
</protein>
<gene>
    <name evidence="1" type="ORF">JTE90_025209</name>
</gene>
<sequence length="71" mass="8123">MERDQPNHPTLLFEAASKESASFTTPAPLIRIFISISDLPQVMDALSQPVGKRRRFIWAERRARKNDVMAL</sequence>
<dbReference type="EMBL" id="JAFNEN010000263">
    <property type="protein sequence ID" value="KAG8187681.1"/>
    <property type="molecule type" value="Genomic_DNA"/>
</dbReference>
<proteinExistence type="predicted"/>
<accession>A0AAV6UWL1</accession>
<evidence type="ECO:0000313" key="1">
    <source>
        <dbReference type="EMBL" id="KAG8187681.1"/>
    </source>
</evidence>
<evidence type="ECO:0000313" key="2">
    <source>
        <dbReference type="Proteomes" id="UP000827092"/>
    </source>
</evidence>
<dbReference type="Proteomes" id="UP000827092">
    <property type="component" value="Unassembled WGS sequence"/>
</dbReference>
<dbReference type="AlphaFoldDB" id="A0AAV6UWL1"/>